<dbReference type="GO" id="GO:0005634">
    <property type="term" value="C:nucleus"/>
    <property type="evidence" value="ECO:0007669"/>
    <property type="project" value="UniProtKB-SubCell"/>
</dbReference>
<dbReference type="Gene3D" id="3.30.730.10">
    <property type="entry name" value="AP2/ERF domain"/>
    <property type="match status" value="1"/>
</dbReference>
<dbReference type="EMBL" id="CAJGYO010000010">
    <property type="protein sequence ID" value="CAD6257187.1"/>
    <property type="molecule type" value="Genomic_DNA"/>
</dbReference>
<dbReference type="PANTHER" id="PTHR32467">
    <property type="entry name" value="AP2-LIKE ETHYLENE-RESPONSIVE TRANSCRIPTION FACTOR"/>
    <property type="match status" value="1"/>
</dbReference>
<dbReference type="SMART" id="SM00380">
    <property type="entry name" value="AP2"/>
    <property type="match status" value="1"/>
</dbReference>
<evidence type="ECO:0000256" key="1">
    <source>
        <dbReference type="ARBA" id="ARBA00004123"/>
    </source>
</evidence>
<evidence type="ECO:0000256" key="3">
    <source>
        <dbReference type="ARBA" id="ARBA00023125"/>
    </source>
</evidence>
<keyword evidence="10" id="KW-1185">Reference proteome</keyword>
<comment type="caution">
    <text evidence="9">The sequence shown here is derived from an EMBL/GenBank/DDBJ whole genome shotgun (WGS) entry which is preliminary data.</text>
</comment>
<feature type="domain" description="AP2/ERF" evidence="8">
    <location>
        <begin position="6"/>
        <end position="64"/>
    </location>
</feature>
<protein>
    <recommendedName>
        <fullName evidence="8">AP2/ERF domain-containing protein</fullName>
    </recommendedName>
</protein>
<dbReference type="InterPro" id="IPR016177">
    <property type="entry name" value="DNA-bd_dom_sf"/>
</dbReference>
<dbReference type="GO" id="GO:0003677">
    <property type="term" value="F:DNA binding"/>
    <property type="evidence" value="ECO:0007669"/>
    <property type="project" value="UniProtKB-KW"/>
</dbReference>
<gene>
    <name evidence="9" type="ORF">NCGR_LOCUS40677</name>
</gene>
<evidence type="ECO:0000256" key="2">
    <source>
        <dbReference type="ARBA" id="ARBA00023015"/>
    </source>
</evidence>
<dbReference type="AlphaFoldDB" id="A0A811QM24"/>
<feature type="region of interest" description="Disordered" evidence="7">
    <location>
        <begin position="1"/>
        <end position="22"/>
    </location>
</feature>
<feature type="region of interest" description="Disordered" evidence="7">
    <location>
        <begin position="79"/>
        <end position="98"/>
    </location>
</feature>
<evidence type="ECO:0000313" key="9">
    <source>
        <dbReference type="EMBL" id="CAD6257187.1"/>
    </source>
</evidence>
<evidence type="ECO:0000256" key="7">
    <source>
        <dbReference type="SAM" id="MobiDB-lite"/>
    </source>
</evidence>
<comment type="similarity">
    <text evidence="6">Belongs to the AP2/ERF transcription factor family. AP2 subfamily.</text>
</comment>
<organism evidence="9 10">
    <name type="scientific">Miscanthus lutarioriparius</name>
    <dbReference type="NCBI Taxonomy" id="422564"/>
    <lineage>
        <taxon>Eukaryota</taxon>
        <taxon>Viridiplantae</taxon>
        <taxon>Streptophyta</taxon>
        <taxon>Embryophyta</taxon>
        <taxon>Tracheophyta</taxon>
        <taxon>Spermatophyta</taxon>
        <taxon>Magnoliopsida</taxon>
        <taxon>Liliopsida</taxon>
        <taxon>Poales</taxon>
        <taxon>Poaceae</taxon>
        <taxon>PACMAD clade</taxon>
        <taxon>Panicoideae</taxon>
        <taxon>Andropogonodae</taxon>
        <taxon>Andropogoneae</taxon>
        <taxon>Saccharinae</taxon>
        <taxon>Miscanthus</taxon>
    </lineage>
</organism>
<reference evidence="9" key="1">
    <citation type="submission" date="2020-10" db="EMBL/GenBank/DDBJ databases">
        <authorList>
            <person name="Han B."/>
            <person name="Lu T."/>
            <person name="Zhao Q."/>
            <person name="Huang X."/>
            <person name="Zhao Y."/>
        </authorList>
    </citation>
    <scope>NUCLEOTIDE SEQUENCE</scope>
</reference>
<dbReference type="PANTHER" id="PTHR32467:SF241">
    <property type="entry name" value="OS01G0899800 PROTEIN"/>
    <property type="match status" value="1"/>
</dbReference>
<evidence type="ECO:0000256" key="4">
    <source>
        <dbReference type="ARBA" id="ARBA00023163"/>
    </source>
</evidence>
<dbReference type="OrthoDB" id="207175at2759"/>
<dbReference type="InterPro" id="IPR036955">
    <property type="entry name" value="AP2/ERF_dom_sf"/>
</dbReference>
<accession>A0A811QM24</accession>
<sequence length="319" mass="34069">MERTGGDQGRATHHQHGRWQARIGRVAGNKDLYLGTFSTQEEAAEAYDIAAIKFRGLNAVTNFDMSRYDVKSIIESSSLPVGSTTKRPKDGTDQSDIDVNGNCAEVAGPMTATNQLTDGIGSSGPEHCGYSGWSPAAMVPISLQYSKGRGHSKLWCKEELDGASAAMPSQVQDVAGAVDVPSLSVDTNSLLYDRGIGYHGTMGFGYAMPVATLVDGNLAASGYGVEDDTTSERYGGRGNLYYLSQDLPVTNSGKADSYEHGVGSESWLPSNLPVILQKAANVTVCHDTPVFSQFGNDVSWKSSFRSSSSYINSSLEHKN</sequence>
<dbReference type="CDD" id="cd00018">
    <property type="entry name" value="AP2"/>
    <property type="match status" value="1"/>
</dbReference>
<dbReference type="SUPFAM" id="SSF54171">
    <property type="entry name" value="DNA-binding domain"/>
    <property type="match status" value="1"/>
</dbReference>
<dbReference type="Proteomes" id="UP000604825">
    <property type="component" value="Unassembled WGS sequence"/>
</dbReference>
<keyword evidence="5" id="KW-0539">Nucleus</keyword>
<keyword evidence="3" id="KW-0238">DNA-binding</keyword>
<evidence type="ECO:0000256" key="5">
    <source>
        <dbReference type="ARBA" id="ARBA00023242"/>
    </source>
</evidence>
<proteinExistence type="inferred from homology"/>
<dbReference type="InterPro" id="IPR001471">
    <property type="entry name" value="AP2/ERF_dom"/>
</dbReference>
<evidence type="ECO:0000256" key="6">
    <source>
        <dbReference type="ARBA" id="ARBA00037973"/>
    </source>
</evidence>
<keyword evidence="4" id="KW-0804">Transcription</keyword>
<keyword evidence="2" id="KW-0805">Transcription regulation</keyword>
<comment type="subcellular location">
    <subcellularLocation>
        <location evidence="1">Nucleus</location>
    </subcellularLocation>
</comment>
<dbReference type="PROSITE" id="PS51032">
    <property type="entry name" value="AP2_ERF"/>
    <property type="match status" value="1"/>
</dbReference>
<dbReference type="GO" id="GO:0003700">
    <property type="term" value="F:DNA-binding transcription factor activity"/>
    <property type="evidence" value="ECO:0007669"/>
    <property type="project" value="InterPro"/>
</dbReference>
<evidence type="ECO:0000259" key="8">
    <source>
        <dbReference type="PROSITE" id="PS51032"/>
    </source>
</evidence>
<name>A0A811QM24_9POAL</name>
<evidence type="ECO:0000313" key="10">
    <source>
        <dbReference type="Proteomes" id="UP000604825"/>
    </source>
</evidence>